<dbReference type="EMBL" id="CAJPIZ010002004">
    <property type="protein sequence ID" value="CAG2104394.1"/>
    <property type="molecule type" value="Genomic_DNA"/>
</dbReference>
<dbReference type="PANTHER" id="PTHR14167:SF81">
    <property type="entry name" value="ENDOPHILIN-A"/>
    <property type="match status" value="1"/>
</dbReference>
<dbReference type="Gene3D" id="2.30.30.40">
    <property type="entry name" value="SH3 Domains"/>
    <property type="match status" value="1"/>
</dbReference>
<organism evidence="10">
    <name type="scientific">Medioppia subpectinata</name>
    <dbReference type="NCBI Taxonomy" id="1979941"/>
    <lineage>
        <taxon>Eukaryota</taxon>
        <taxon>Metazoa</taxon>
        <taxon>Ecdysozoa</taxon>
        <taxon>Arthropoda</taxon>
        <taxon>Chelicerata</taxon>
        <taxon>Arachnida</taxon>
        <taxon>Acari</taxon>
        <taxon>Acariformes</taxon>
        <taxon>Sarcoptiformes</taxon>
        <taxon>Oribatida</taxon>
        <taxon>Brachypylina</taxon>
        <taxon>Oppioidea</taxon>
        <taxon>Oppiidae</taxon>
        <taxon>Medioppia</taxon>
    </lineage>
</organism>
<dbReference type="OrthoDB" id="443981at2759"/>
<dbReference type="PROSITE" id="PS51021">
    <property type="entry name" value="BAR"/>
    <property type="match status" value="1"/>
</dbReference>
<dbReference type="EMBL" id="OC856579">
    <property type="protein sequence ID" value="CAD7623964.1"/>
    <property type="molecule type" value="Genomic_DNA"/>
</dbReference>
<dbReference type="SUPFAM" id="SSF50044">
    <property type="entry name" value="SH3-domain"/>
    <property type="match status" value="1"/>
</dbReference>
<keyword evidence="11" id="KW-1185">Reference proteome</keyword>
<evidence type="ECO:0000256" key="5">
    <source>
        <dbReference type="ARBA" id="ARBA00023136"/>
    </source>
</evidence>
<comment type="subcellular location">
    <subcellularLocation>
        <location evidence="1">Membrane</location>
        <topology evidence="1">Peripheral membrane protein</topology>
    </subcellularLocation>
</comment>
<dbReference type="PROSITE" id="PS50002">
    <property type="entry name" value="SH3"/>
    <property type="match status" value="1"/>
</dbReference>
<evidence type="ECO:0000256" key="1">
    <source>
        <dbReference type="ARBA" id="ARBA00004170"/>
    </source>
</evidence>
<evidence type="ECO:0000256" key="3">
    <source>
        <dbReference type="ARBA" id="ARBA00022443"/>
    </source>
</evidence>
<dbReference type="SUPFAM" id="SSF103657">
    <property type="entry name" value="BAR/IMD domain-like"/>
    <property type="match status" value="1"/>
</dbReference>
<gene>
    <name evidence="10" type="ORF">OSB1V03_LOCUS4411</name>
</gene>
<keyword evidence="4" id="KW-0175">Coiled coil</keyword>
<evidence type="ECO:0000313" key="11">
    <source>
        <dbReference type="Proteomes" id="UP000759131"/>
    </source>
</evidence>
<comment type="similarity">
    <text evidence="2">Belongs to the endophilin family.</text>
</comment>
<dbReference type="SMART" id="SM00721">
    <property type="entry name" value="BAR"/>
    <property type="match status" value="1"/>
</dbReference>
<accession>A0A7R9KL13</accession>
<dbReference type="InterPro" id="IPR050384">
    <property type="entry name" value="Endophilin_SH3RF"/>
</dbReference>
<name>A0A7R9KL13_9ACAR</name>
<feature type="compositionally biased region" description="Polar residues" evidence="7">
    <location>
        <begin position="252"/>
        <end position="263"/>
    </location>
</feature>
<dbReference type="InterPro" id="IPR027267">
    <property type="entry name" value="AH/BAR_dom_sf"/>
</dbReference>
<keyword evidence="5" id="KW-0472">Membrane</keyword>
<sequence>MSLAGLKKQLNKANQFVSEKIGNAEGTKATDEYIELERQTDVIHAVVDDMVSKTKEVLHPNPALRARMAVNSRINSTRKSCYPHPEKDLGECMTKYGTQLKDGSAFGRSLVEVGETFKELTEIKSKFEDRVKTRFLDPLNRLQTKDINDCMHHRKKLEGRRLDYDCKRRKISRQSSQDHDPDVKLAESKYNESFNLATVAMKNLLDNEEEQSQHMVDLSQALYDYHNECANVLRGLASRLQGNKISLNMSQTMAQNRSNQSIRPTERPKPAERPKLLDKPKPKCRAMYDFEAQSPDELSFKEGDVIELKSKVDSNWFEGILYGKSGLFPVLHRNGRQIKRLVVFAFG</sequence>
<feature type="domain" description="BAR" evidence="9">
    <location>
        <begin position="18"/>
        <end position="249"/>
    </location>
</feature>
<dbReference type="GO" id="GO:0005737">
    <property type="term" value="C:cytoplasm"/>
    <property type="evidence" value="ECO:0007669"/>
    <property type="project" value="InterPro"/>
</dbReference>
<evidence type="ECO:0000256" key="6">
    <source>
        <dbReference type="PROSITE-ProRule" id="PRU00192"/>
    </source>
</evidence>
<feature type="domain" description="SH3" evidence="8">
    <location>
        <begin position="279"/>
        <end position="338"/>
    </location>
</feature>
<evidence type="ECO:0000259" key="8">
    <source>
        <dbReference type="PROSITE" id="PS50002"/>
    </source>
</evidence>
<dbReference type="AlphaFoldDB" id="A0A7R9KL13"/>
<dbReference type="InterPro" id="IPR001452">
    <property type="entry name" value="SH3_domain"/>
</dbReference>
<evidence type="ECO:0000256" key="7">
    <source>
        <dbReference type="SAM" id="MobiDB-lite"/>
    </source>
</evidence>
<protein>
    <recommendedName>
        <fullName evidence="12">SH3 domain-containing GRB2-like protein</fullName>
    </recommendedName>
</protein>
<dbReference type="InterPro" id="IPR036028">
    <property type="entry name" value="SH3-like_dom_sf"/>
</dbReference>
<proteinExistence type="inferred from homology"/>
<dbReference type="InterPro" id="IPR004148">
    <property type="entry name" value="BAR_dom"/>
</dbReference>
<evidence type="ECO:0000256" key="4">
    <source>
        <dbReference type="ARBA" id="ARBA00023054"/>
    </source>
</evidence>
<dbReference type="Pfam" id="PF00018">
    <property type="entry name" value="SH3_1"/>
    <property type="match status" value="1"/>
</dbReference>
<dbReference type="Proteomes" id="UP000759131">
    <property type="component" value="Unassembled WGS sequence"/>
</dbReference>
<keyword evidence="3 6" id="KW-0728">SH3 domain</keyword>
<evidence type="ECO:0008006" key="12">
    <source>
        <dbReference type="Google" id="ProtNLM"/>
    </source>
</evidence>
<evidence type="ECO:0000259" key="9">
    <source>
        <dbReference type="PROSITE" id="PS51021"/>
    </source>
</evidence>
<dbReference type="SMART" id="SM00326">
    <property type="entry name" value="SH3"/>
    <property type="match status" value="1"/>
</dbReference>
<evidence type="ECO:0000256" key="2">
    <source>
        <dbReference type="ARBA" id="ARBA00006697"/>
    </source>
</evidence>
<evidence type="ECO:0000313" key="10">
    <source>
        <dbReference type="EMBL" id="CAD7623964.1"/>
    </source>
</evidence>
<dbReference type="PANTHER" id="PTHR14167">
    <property type="entry name" value="SH3 DOMAIN-CONTAINING"/>
    <property type="match status" value="1"/>
</dbReference>
<dbReference type="GO" id="GO:0016192">
    <property type="term" value="P:vesicle-mediated transport"/>
    <property type="evidence" value="ECO:0007669"/>
    <property type="project" value="UniProtKB-ARBA"/>
</dbReference>
<dbReference type="Pfam" id="PF03114">
    <property type="entry name" value="BAR"/>
    <property type="match status" value="1"/>
</dbReference>
<reference evidence="10" key="1">
    <citation type="submission" date="2020-11" db="EMBL/GenBank/DDBJ databases">
        <authorList>
            <person name="Tran Van P."/>
        </authorList>
    </citation>
    <scope>NUCLEOTIDE SEQUENCE</scope>
</reference>
<feature type="region of interest" description="Disordered" evidence="7">
    <location>
        <begin position="252"/>
        <end position="278"/>
    </location>
</feature>
<feature type="compositionally biased region" description="Basic and acidic residues" evidence="7">
    <location>
        <begin position="264"/>
        <end position="278"/>
    </location>
</feature>
<dbReference type="FunFam" id="2.30.30.40:FF:000072">
    <property type="entry name" value="Unconventional Myosin IB"/>
    <property type="match status" value="1"/>
</dbReference>
<dbReference type="Gene3D" id="1.20.1270.60">
    <property type="entry name" value="Arfaptin homology (AH) domain/BAR domain"/>
    <property type="match status" value="1"/>
</dbReference>
<feature type="non-terminal residue" evidence="10">
    <location>
        <position position="347"/>
    </location>
</feature>